<dbReference type="RefSeq" id="WP_068742874.1">
    <property type="nucleotide sequence ID" value="NZ_FNSA01000003.1"/>
</dbReference>
<dbReference type="AlphaFoldDB" id="A0A1H4V316"/>
<gene>
    <name evidence="1" type="ORF">SAMN04489793_3119</name>
</gene>
<dbReference type="STRING" id="57704.SAMN04489793_3119"/>
<name>A0A1H4V316_TSUTY</name>
<dbReference type="OrthoDB" id="4763087at2"/>
<protein>
    <submittedName>
        <fullName evidence="1">Uncharacterized protein</fullName>
    </submittedName>
</protein>
<dbReference type="EMBL" id="FNSA01000003">
    <property type="protein sequence ID" value="SEC75190.1"/>
    <property type="molecule type" value="Genomic_DNA"/>
</dbReference>
<dbReference type="Proteomes" id="UP000182241">
    <property type="component" value="Unassembled WGS sequence"/>
</dbReference>
<evidence type="ECO:0000313" key="1">
    <source>
        <dbReference type="EMBL" id="SEC75190.1"/>
    </source>
</evidence>
<reference evidence="2" key="1">
    <citation type="submission" date="2016-10" db="EMBL/GenBank/DDBJ databases">
        <authorList>
            <person name="Varghese N."/>
            <person name="Submissions S."/>
        </authorList>
    </citation>
    <scope>NUCLEOTIDE SEQUENCE [LARGE SCALE GENOMIC DNA]</scope>
    <source>
        <strain evidence="2">DSM 44234</strain>
    </source>
</reference>
<proteinExistence type="predicted"/>
<keyword evidence="2" id="KW-1185">Reference proteome</keyword>
<sequence length="81" mass="8759">MSRISAVEPADLCEGDLIDLVPLLDCATGPLSVTDRAAATSGYATILSTSRHGDMIFIRTDILDLRVRNTDRVDLLVDDPD</sequence>
<evidence type="ECO:0000313" key="2">
    <source>
        <dbReference type="Proteomes" id="UP000182241"/>
    </source>
</evidence>
<accession>A0A1H4V316</accession>
<organism evidence="1 2">
    <name type="scientific">Tsukamurella tyrosinosolvens</name>
    <dbReference type="NCBI Taxonomy" id="57704"/>
    <lineage>
        <taxon>Bacteria</taxon>
        <taxon>Bacillati</taxon>
        <taxon>Actinomycetota</taxon>
        <taxon>Actinomycetes</taxon>
        <taxon>Mycobacteriales</taxon>
        <taxon>Tsukamurellaceae</taxon>
        <taxon>Tsukamurella</taxon>
    </lineage>
</organism>